<reference evidence="2 3" key="2">
    <citation type="submission" date="2011-10" db="EMBL/GenBank/DDBJ databases">
        <title>Draft genome sequence of Candidatus Burkholderia kirkii.</title>
        <authorList>
            <person name="Carlier A.L."/>
            <person name="Eberl L."/>
        </authorList>
    </citation>
    <scope>NUCLEOTIDE SEQUENCE [LARGE SCALE GENOMIC DNA]</scope>
    <source>
        <strain evidence="2 3">UZHbot1</strain>
    </source>
</reference>
<comment type="caution">
    <text evidence="2">The sequence shown here is derived from an EMBL/GenBank/DDBJ whole genome shotgun (WGS) entry which is preliminary data.</text>
</comment>
<organism evidence="2 3">
    <name type="scientific">Candidatus Paraburkholderia kirkii UZHbot1</name>
    <dbReference type="NCBI Taxonomy" id="1055526"/>
    <lineage>
        <taxon>Bacteria</taxon>
        <taxon>Pseudomonadati</taxon>
        <taxon>Pseudomonadota</taxon>
        <taxon>Betaproteobacteria</taxon>
        <taxon>Burkholderiales</taxon>
        <taxon>Burkholderiaceae</taxon>
        <taxon>Paraburkholderia</taxon>
    </lineage>
</organism>
<dbReference type="EMBL" id="CAFE01000291">
    <property type="protein sequence ID" value="CCD41520.1"/>
    <property type="molecule type" value="Genomic_DNA"/>
</dbReference>
<accession>G4MK41</accession>
<evidence type="ECO:0000313" key="3">
    <source>
        <dbReference type="Proteomes" id="UP000003511"/>
    </source>
</evidence>
<sequence length="184" mass="19954">MIASERRQRYVDQLESESLAEGRFDTTLGSVVKVRLVSVASSKRLSAERLVFILAAIAVFMMCCALISCSICHAITRLIAVAVAFSRMPSCSRKSSKPLPACFLATPSKGQPDRADNRGMNSHTLESIAALTETAAAIRHAKGLKNPHDLPEGSLERQLASDAFADDFLRALDAEPGIGAWWHI</sequence>
<feature type="transmembrane region" description="Helical" evidence="1">
    <location>
        <begin position="50"/>
        <end position="68"/>
    </location>
</feature>
<name>G4MK41_9BURK</name>
<keyword evidence="1" id="KW-0472">Membrane</keyword>
<proteinExistence type="predicted"/>
<evidence type="ECO:0000256" key="1">
    <source>
        <dbReference type="SAM" id="Phobius"/>
    </source>
</evidence>
<keyword evidence="3" id="KW-1185">Reference proteome</keyword>
<dbReference type="BioCyc" id="CBUR1055526:G10QW-1972-MONOMER"/>
<dbReference type="HOGENOM" id="CLU_1465660_0_0_4"/>
<protein>
    <submittedName>
        <fullName evidence="2">Uncharacterized protein</fullName>
    </submittedName>
</protein>
<gene>
    <name evidence="2" type="ORF">BKIR_c99_0697</name>
</gene>
<keyword evidence="1" id="KW-1133">Transmembrane helix</keyword>
<dbReference type="Proteomes" id="UP000003511">
    <property type="component" value="Unassembled WGS sequence"/>
</dbReference>
<reference evidence="2 3" key="1">
    <citation type="submission" date="2011-09" db="EMBL/GenBank/DDBJ databases">
        <authorList>
            <person name="Carlier A."/>
        </authorList>
    </citation>
    <scope>NUCLEOTIDE SEQUENCE [LARGE SCALE GENOMIC DNA]</scope>
    <source>
        <strain evidence="2 3">UZHbot1</strain>
    </source>
</reference>
<dbReference type="AlphaFoldDB" id="G4MK41"/>
<keyword evidence="1" id="KW-0812">Transmembrane</keyword>
<evidence type="ECO:0000313" key="2">
    <source>
        <dbReference type="EMBL" id="CCD41520.1"/>
    </source>
</evidence>